<dbReference type="GO" id="GO:0016887">
    <property type="term" value="F:ATP hydrolysis activity"/>
    <property type="evidence" value="ECO:0007669"/>
    <property type="project" value="InterPro"/>
</dbReference>
<protein>
    <recommendedName>
        <fullName evidence="1">ABC transporter domain-containing protein</fullName>
    </recommendedName>
</protein>
<dbReference type="GO" id="GO:0022857">
    <property type="term" value="F:transmembrane transporter activity"/>
    <property type="evidence" value="ECO:0007669"/>
    <property type="project" value="TreeGrafter"/>
</dbReference>
<dbReference type="GO" id="GO:0005524">
    <property type="term" value="F:ATP binding"/>
    <property type="evidence" value="ECO:0007669"/>
    <property type="project" value="InterPro"/>
</dbReference>
<dbReference type="InterPro" id="IPR015854">
    <property type="entry name" value="ABC_transpr_LolD-like"/>
</dbReference>
<evidence type="ECO:0000313" key="2">
    <source>
        <dbReference type="EMBL" id="OGI38475.1"/>
    </source>
</evidence>
<gene>
    <name evidence="2" type="ORF">A2140_10250</name>
</gene>
<dbReference type="GO" id="GO:0005886">
    <property type="term" value="C:plasma membrane"/>
    <property type="evidence" value="ECO:0007669"/>
    <property type="project" value="TreeGrafter"/>
</dbReference>
<dbReference type="PROSITE" id="PS50893">
    <property type="entry name" value="ABC_TRANSPORTER_2"/>
    <property type="match status" value="1"/>
</dbReference>
<feature type="domain" description="ABC transporter" evidence="1">
    <location>
        <begin position="3"/>
        <end position="216"/>
    </location>
</feature>
<dbReference type="Proteomes" id="UP000178379">
    <property type="component" value="Unassembled WGS sequence"/>
</dbReference>
<dbReference type="STRING" id="1817756.A2140_10250"/>
<dbReference type="InterPro" id="IPR027417">
    <property type="entry name" value="P-loop_NTPase"/>
</dbReference>
<dbReference type="SUPFAM" id="SSF52540">
    <property type="entry name" value="P-loop containing nucleoside triphosphate hydrolases"/>
    <property type="match status" value="1"/>
</dbReference>
<dbReference type="AlphaFoldDB" id="A0A1F6T0F8"/>
<evidence type="ECO:0000313" key="3">
    <source>
        <dbReference type="Proteomes" id="UP000178379"/>
    </source>
</evidence>
<accession>A0A1F6T0F8</accession>
<dbReference type="EMBL" id="MFSQ01000122">
    <property type="protein sequence ID" value="OGI38475.1"/>
    <property type="molecule type" value="Genomic_DNA"/>
</dbReference>
<dbReference type="Gene3D" id="3.40.50.300">
    <property type="entry name" value="P-loop containing nucleotide triphosphate hydrolases"/>
    <property type="match status" value="1"/>
</dbReference>
<proteinExistence type="predicted"/>
<name>A0A1F6T0F8_9PROT</name>
<evidence type="ECO:0000259" key="1">
    <source>
        <dbReference type="PROSITE" id="PS50893"/>
    </source>
</evidence>
<dbReference type="PANTHER" id="PTHR24220">
    <property type="entry name" value="IMPORT ATP-BINDING PROTEIN"/>
    <property type="match status" value="1"/>
</dbReference>
<dbReference type="InterPro" id="IPR003439">
    <property type="entry name" value="ABC_transporter-like_ATP-bd"/>
</dbReference>
<reference evidence="2 3" key="1">
    <citation type="journal article" date="2016" name="Nat. Commun.">
        <title>Thousands of microbial genomes shed light on interconnected biogeochemical processes in an aquifer system.</title>
        <authorList>
            <person name="Anantharaman K."/>
            <person name="Brown C.T."/>
            <person name="Hug L.A."/>
            <person name="Sharon I."/>
            <person name="Castelle C.J."/>
            <person name="Probst A.J."/>
            <person name="Thomas B.C."/>
            <person name="Singh A."/>
            <person name="Wilkins M.J."/>
            <person name="Karaoz U."/>
            <person name="Brodie E.L."/>
            <person name="Williams K.H."/>
            <person name="Hubbard S.S."/>
            <person name="Banfield J.F."/>
        </authorList>
    </citation>
    <scope>NUCLEOTIDE SEQUENCE [LARGE SCALE GENOMIC DNA]</scope>
</reference>
<comment type="caution">
    <text evidence="2">The sequence shown here is derived from an EMBL/GenBank/DDBJ whole genome shotgun (WGS) entry which is preliminary data.</text>
</comment>
<sequence length="217" mass="23040">MLLRLDQIARGSLEPVSLSLAAGETVKVIAESRDMADELIGIISGQFLPTAGRLELFGEDAASLSEAARLGLHTRIGFVPENGGLISNLKAWENLILPATFHLDATTDELEGKVSALARRLGIPADALAAMLGKLPDRLTMAERRQVALMRAALMKPSLFIYDFLHTGLDRAAGEAMLKAAAEASETAQGTVYLCPDDAVSARITADRTVRLGAEGS</sequence>
<dbReference type="Pfam" id="PF00005">
    <property type="entry name" value="ABC_tran"/>
    <property type="match status" value="1"/>
</dbReference>
<dbReference type="PANTHER" id="PTHR24220:SF86">
    <property type="entry name" value="ABC TRANSPORTER ABCH.1"/>
    <property type="match status" value="1"/>
</dbReference>
<organism evidence="2 3">
    <name type="scientific">Candidatus Muproteobacteria bacterium RBG_16_62_13</name>
    <dbReference type="NCBI Taxonomy" id="1817756"/>
    <lineage>
        <taxon>Bacteria</taxon>
        <taxon>Pseudomonadati</taxon>
        <taxon>Pseudomonadota</taxon>
        <taxon>Candidatus Muproteobacteria</taxon>
    </lineage>
</organism>